<dbReference type="AlphaFoldDB" id="A0AAD5LXG8"/>
<feature type="region of interest" description="Disordered" evidence="3">
    <location>
        <begin position="301"/>
        <end position="324"/>
    </location>
</feature>
<evidence type="ECO:0000259" key="4">
    <source>
        <dbReference type="PROSITE" id="PS51864"/>
    </source>
</evidence>
<evidence type="ECO:0000313" key="6">
    <source>
        <dbReference type="Proteomes" id="UP001196413"/>
    </source>
</evidence>
<evidence type="ECO:0000256" key="3">
    <source>
        <dbReference type="SAM" id="MobiDB-lite"/>
    </source>
</evidence>
<dbReference type="InterPro" id="IPR006026">
    <property type="entry name" value="Peptidase_Metallo"/>
</dbReference>
<feature type="domain" description="Peptidase M12A" evidence="4">
    <location>
        <begin position="1"/>
        <end position="296"/>
    </location>
</feature>
<keyword evidence="6" id="KW-1185">Reference proteome</keyword>
<evidence type="ECO:0000256" key="2">
    <source>
        <dbReference type="PROSITE-ProRule" id="PRU01211"/>
    </source>
</evidence>
<dbReference type="PANTHER" id="PTHR10127">
    <property type="entry name" value="DISCOIDIN, CUB, EGF, LAMININ , AND ZINC METALLOPROTEASE DOMAIN CONTAINING"/>
    <property type="match status" value="1"/>
</dbReference>
<protein>
    <recommendedName>
        <fullName evidence="4">Peptidase M12A domain-containing protein</fullName>
    </recommendedName>
</protein>
<dbReference type="GO" id="GO:0006508">
    <property type="term" value="P:proteolysis"/>
    <property type="evidence" value="ECO:0007669"/>
    <property type="project" value="InterPro"/>
</dbReference>
<comment type="caution">
    <text evidence="5">The sequence shown here is derived from an EMBL/GenBank/DDBJ whole genome shotgun (WGS) entry which is preliminary data.</text>
</comment>
<reference evidence="5" key="1">
    <citation type="submission" date="2021-06" db="EMBL/GenBank/DDBJ databases">
        <title>Parelaphostrongylus tenuis whole genome reference sequence.</title>
        <authorList>
            <person name="Garwood T.J."/>
            <person name="Larsen P.A."/>
            <person name="Fountain-Jones N.M."/>
            <person name="Garbe J.R."/>
            <person name="Macchietto M.G."/>
            <person name="Kania S.A."/>
            <person name="Gerhold R.W."/>
            <person name="Richards J.E."/>
            <person name="Wolf T.M."/>
        </authorList>
    </citation>
    <scope>NUCLEOTIDE SEQUENCE</scope>
    <source>
        <strain evidence="5">MNPRO001-30</strain>
        <tissue evidence="5">Meninges</tissue>
    </source>
</reference>
<organism evidence="5 6">
    <name type="scientific">Parelaphostrongylus tenuis</name>
    <name type="common">Meningeal worm</name>
    <dbReference type="NCBI Taxonomy" id="148309"/>
    <lineage>
        <taxon>Eukaryota</taxon>
        <taxon>Metazoa</taxon>
        <taxon>Ecdysozoa</taxon>
        <taxon>Nematoda</taxon>
        <taxon>Chromadorea</taxon>
        <taxon>Rhabditida</taxon>
        <taxon>Rhabditina</taxon>
        <taxon>Rhabditomorpha</taxon>
        <taxon>Strongyloidea</taxon>
        <taxon>Metastrongylidae</taxon>
        <taxon>Parelaphostrongylus</taxon>
    </lineage>
</organism>
<comment type="caution">
    <text evidence="2">Lacks conserved residue(s) required for the propagation of feature annotation.</text>
</comment>
<dbReference type="PANTHER" id="PTHR10127:SF880">
    <property type="entry name" value="ZINC METALLOPROTEINASE NAS-5"/>
    <property type="match status" value="1"/>
</dbReference>
<dbReference type="GO" id="GO:0004222">
    <property type="term" value="F:metalloendopeptidase activity"/>
    <property type="evidence" value="ECO:0007669"/>
    <property type="project" value="InterPro"/>
</dbReference>
<evidence type="ECO:0000313" key="5">
    <source>
        <dbReference type="EMBL" id="KAJ1348285.1"/>
    </source>
</evidence>
<dbReference type="InterPro" id="IPR001506">
    <property type="entry name" value="Peptidase_M12A"/>
</dbReference>
<proteinExistence type="predicted"/>
<dbReference type="SMART" id="SM00235">
    <property type="entry name" value="ZnMc"/>
    <property type="match status" value="1"/>
</dbReference>
<dbReference type="Gene3D" id="3.40.390.10">
    <property type="entry name" value="Collagenase (Catalytic Domain)"/>
    <property type="match status" value="2"/>
</dbReference>
<gene>
    <name evidence="5" type="ORF">KIN20_003550</name>
</gene>
<dbReference type="Pfam" id="PF01400">
    <property type="entry name" value="Astacin"/>
    <property type="match status" value="2"/>
</dbReference>
<dbReference type="PROSITE" id="PS51864">
    <property type="entry name" value="ASTACIN"/>
    <property type="match status" value="1"/>
</dbReference>
<sequence>MFNNSRNKWTLKDSNGNTVIPYVISGQYDADELDKIKEAMERIHKNTCIRFRKRSSEADYIDIQNKKNQGCYTYVGRQRGRGVLMLESNDASTLQLKRNTKITIIKWYSRTGAAVEHELDAFYHRLEQVIRNVKAYYKFVVGYFNARLGIAEERIEDWKICLGKVDENGNRLAGFLSAARNSTRSAIRDLHEKDEIIIAVEMTRKTFEDLWEGEREETFDRTGQQSQFNIIPSTQSTVYNIPYDYKSVMHYGKTAFARPGKITMETLNRKYMDVIGTVKDASRGDYQKVCNIYGCKKCNSGKKGTDDEDENVPPTPDPEPTTDKECMDERPRFCGVLKRNGVLDCSHDYTKIVCCASCKSANRRGSSRADVP</sequence>
<accession>A0AAD5LXG8</accession>
<dbReference type="SUPFAM" id="SSF55486">
    <property type="entry name" value="Metalloproteases ('zincins'), catalytic domain"/>
    <property type="match status" value="2"/>
</dbReference>
<evidence type="ECO:0000256" key="1">
    <source>
        <dbReference type="ARBA" id="ARBA00023157"/>
    </source>
</evidence>
<name>A0AAD5LXG8_PARTN</name>
<dbReference type="EMBL" id="JAHQIW010000471">
    <property type="protein sequence ID" value="KAJ1348285.1"/>
    <property type="molecule type" value="Genomic_DNA"/>
</dbReference>
<dbReference type="GO" id="GO:0008270">
    <property type="term" value="F:zinc ion binding"/>
    <property type="evidence" value="ECO:0007669"/>
    <property type="project" value="InterPro"/>
</dbReference>
<dbReference type="InterPro" id="IPR024079">
    <property type="entry name" value="MetalloPept_cat_dom_sf"/>
</dbReference>
<dbReference type="Proteomes" id="UP001196413">
    <property type="component" value="Unassembled WGS sequence"/>
</dbReference>
<keyword evidence="1" id="KW-1015">Disulfide bond</keyword>